<evidence type="ECO:0000259" key="8">
    <source>
        <dbReference type="PROSITE" id="PS50843"/>
    </source>
</evidence>
<evidence type="ECO:0000256" key="1">
    <source>
        <dbReference type="ARBA" id="ARBA00004613"/>
    </source>
</evidence>
<evidence type="ECO:0000313" key="9">
    <source>
        <dbReference type="EMBL" id="KAK0580636.1"/>
    </source>
</evidence>
<dbReference type="Pfam" id="PF03330">
    <property type="entry name" value="DPBB_1"/>
    <property type="match status" value="1"/>
</dbReference>
<dbReference type="InterPro" id="IPR007112">
    <property type="entry name" value="Expansin/allergen_DPBB_dom"/>
</dbReference>
<keyword evidence="3" id="KW-0964">Secreted</keyword>
<dbReference type="SMART" id="SM00837">
    <property type="entry name" value="DPBB_1"/>
    <property type="match status" value="1"/>
</dbReference>
<evidence type="ECO:0000256" key="6">
    <source>
        <dbReference type="RuleBase" id="RU003460"/>
    </source>
</evidence>
<feature type="domain" description="Expansin-like CBD" evidence="8">
    <location>
        <begin position="362"/>
        <end position="445"/>
    </location>
</feature>
<dbReference type="InterPro" id="IPR007117">
    <property type="entry name" value="Expansin_CBD"/>
</dbReference>
<accession>A0AA39RSW5</accession>
<dbReference type="SUPFAM" id="SSF49590">
    <property type="entry name" value="PHL pollen allergen"/>
    <property type="match status" value="1"/>
</dbReference>
<evidence type="ECO:0000259" key="7">
    <source>
        <dbReference type="PROSITE" id="PS50842"/>
    </source>
</evidence>
<reference evidence="9" key="1">
    <citation type="journal article" date="2022" name="Plant J.">
        <title>Strategies of tolerance reflected in two North American maple genomes.</title>
        <authorList>
            <person name="McEvoy S.L."/>
            <person name="Sezen U.U."/>
            <person name="Trouern-Trend A."/>
            <person name="McMahon S.M."/>
            <person name="Schaberg P.G."/>
            <person name="Yang J."/>
            <person name="Wegrzyn J.L."/>
            <person name="Swenson N.G."/>
        </authorList>
    </citation>
    <scope>NUCLEOTIDE SEQUENCE</scope>
    <source>
        <strain evidence="9">NS2018</strain>
    </source>
</reference>
<dbReference type="CDD" id="cd20604">
    <property type="entry name" value="CYCLIN_AtCycU-like"/>
    <property type="match status" value="1"/>
</dbReference>
<dbReference type="Proteomes" id="UP001168877">
    <property type="component" value="Unassembled WGS sequence"/>
</dbReference>
<feature type="domain" description="Expansin-like EG45" evidence="7">
    <location>
        <begin position="237"/>
        <end position="349"/>
    </location>
</feature>
<dbReference type="InterPro" id="IPR007118">
    <property type="entry name" value="Expan_Lol_pI"/>
</dbReference>
<dbReference type="SUPFAM" id="SSF50685">
    <property type="entry name" value="Barwin-like endoglucanases"/>
    <property type="match status" value="1"/>
</dbReference>
<comment type="similarity">
    <text evidence="2">Belongs to the cyclin family. Cyclin U/P subfamily.</text>
</comment>
<name>A0AA39RSW5_ACESA</name>
<dbReference type="Gene3D" id="2.60.40.760">
    <property type="entry name" value="Expansin, cellulose-binding-like domain"/>
    <property type="match status" value="1"/>
</dbReference>
<dbReference type="PANTHER" id="PTHR31692">
    <property type="entry name" value="EXPANSIN-B3"/>
    <property type="match status" value="1"/>
</dbReference>
<dbReference type="PANTHER" id="PTHR31692:SF56">
    <property type="entry name" value="EXPANSIN-B2-RELATED"/>
    <property type="match status" value="1"/>
</dbReference>
<keyword evidence="10" id="KW-1185">Reference proteome</keyword>
<dbReference type="PRINTS" id="PR01225">
    <property type="entry name" value="EXPANSNFAMLY"/>
</dbReference>
<evidence type="ECO:0000256" key="3">
    <source>
        <dbReference type="ARBA" id="ARBA00022525"/>
    </source>
</evidence>
<evidence type="ECO:0000313" key="10">
    <source>
        <dbReference type="Proteomes" id="UP001168877"/>
    </source>
</evidence>
<dbReference type="InterPro" id="IPR036908">
    <property type="entry name" value="RlpA-like_sf"/>
</dbReference>
<dbReference type="InterPro" id="IPR036915">
    <property type="entry name" value="Cyclin-like_sf"/>
</dbReference>
<comment type="subcellular location">
    <subcellularLocation>
        <location evidence="1">Secreted</location>
    </subcellularLocation>
</comment>
<dbReference type="SUPFAM" id="SSF47954">
    <property type="entry name" value="Cyclin-like"/>
    <property type="match status" value="1"/>
</dbReference>
<proteinExistence type="inferred from homology"/>
<dbReference type="AlphaFoldDB" id="A0AA39RSW5"/>
<sequence>MGSSSLAISPRKLRSDVYSYSYENDSNTPLVISVLASLIERTMTRNERITKNSTWAVLSTKDAKTRVFDCHEIPDMTIQSYLERIFRYTRAGPSVYVVAYVYIDRFCQANPGFRINARNVHRLLITTIMVASKYVEDMNYRNSYFARVGGLGTKELNKLEMDFLFLMGFKLHVNVSVFESYCCHLEREVSIGGGYHIEKTLRCAELFYNISKAQSETDWSPAGATWYGPANGAGSDGGACGYKDAVERAPFSSMVSAGGPSLFKSGKGCGACYEVKCTKNVNAKCSENPVTVVITDECPGGPCASDSVHFDLSGAAFGAMATSGQSDQLRNAGVLQIQYRRVECNYPGMKVVFSVDSGSNPNYFAVLIEFEDGDGDLSAVDLQQAPQSNTWLPMRQSWGAVWKLDAGSTLTAPFSLRLKAAESGKTIIANNVIPAGWQAGQTYRSLINFDV</sequence>
<comment type="similarity">
    <text evidence="6">Belongs to the expansin family.</text>
</comment>
<evidence type="ECO:0000256" key="4">
    <source>
        <dbReference type="ARBA" id="ARBA00022618"/>
    </source>
</evidence>
<dbReference type="PROSITE" id="PS50842">
    <property type="entry name" value="EXPANSIN_EG45"/>
    <property type="match status" value="1"/>
</dbReference>
<dbReference type="InterPro" id="IPR009009">
    <property type="entry name" value="RlpA-like_DPBB"/>
</dbReference>
<dbReference type="GO" id="GO:0019901">
    <property type="term" value="F:protein kinase binding"/>
    <property type="evidence" value="ECO:0007669"/>
    <property type="project" value="InterPro"/>
</dbReference>
<protein>
    <submittedName>
        <fullName evidence="9">Uncharacterized protein</fullName>
    </submittedName>
</protein>
<dbReference type="Pfam" id="PF01357">
    <property type="entry name" value="Expansin_C"/>
    <property type="match status" value="1"/>
</dbReference>
<dbReference type="Gene3D" id="2.40.40.10">
    <property type="entry name" value="RlpA-like domain"/>
    <property type="match status" value="1"/>
</dbReference>
<organism evidence="9 10">
    <name type="scientific">Acer saccharum</name>
    <name type="common">Sugar maple</name>
    <dbReference type="NCBI Taxonomy" id="4024"/>
    <lineage>
        <taxon>Eukaryota</taxon>
        <taxon>Viridiplantae</taxon>
        <taxon>Streptophyta</taxon>
        <taxon>Embryophyta</taxon>
        <taxon>Tracheophyta</taxon>
        <taxon>Spermatophyta</taxon>
        <taxon>Magnoliopsida</taxon>
        <taxon>eudicotyledons</taxon>
        <taxon>Gunneridae</taxon>
        <taxon>Pentapetalae</taxon>
        <taxon>rosids</taxon>
        <taxon>malvids</taxon>
        <taxon>Sapindales</taxon>
        <taxon>Sapindaceae</taxon>
        <taxon>Hippocastanoideae</taxon>
        <taxon>Acereae</taxon>
        <taxon>Acer</taxon>
    </lineage>
</organism>
<dbReference type="CDD" id="cd22275">
    <property type="entry name" value="DPBB_EXPB_N"/>
    <property type="match status" value="1"/>
</dbReference>
<keyword evidence="5" id="KW-0131">Cell cycle</keyword>
<dbReference type="Pfam" id="PF08613">
    <property type="entry name" value="Cyclin"/>
    <property type="match status" value="1"/>
</dbReference>
<dbReference type="GO" id="GO:0051301">
    <property type="term" value="P:cell division"/>
    <property type="evidence" value="ECO:0007669"/>
    <property type="project" value="UniProtKB-KW"/>
</dbReference>
<evidence type="ECO:0000256" key="2">
    <source>
        <dbReference type="ARBA" id="ARBA00007215"/>
    </source>
</evidence>
<dbReference type="GO" id="GO:0005576">
    <property type="term" value="C:extracellular region"/>
    <property type="evidence" value="ECO:0007669"/>
    <property type="project" value="UniProtKB-SubCell"/>
</dbReference>
<reference evidence="9" key="2">
    <citation type="submission" date="2023-06" db="EMBL/GenBank/DDBJ databases">
        <authorList>
            <person name="Swenson N.G."/>
            <person name="Wegrzyn J.L."/>
            <person name="Mcevoy S.L."/>
        </authorList>
    </citation>
    <scope>NUCLEOTIDE SEQUENCE</scope>
    <source>
        <strain evidence="9">NS2018</strain>
        <tissue evidence="9">Leaf</tissue>
    </source>
</reference>
<dbReference type="GO" id="GO:0009653">
    <property type="term" value="P:anatomical structure morphogenesis"/>
    <property type="evidence" value="ECO:0007669"/>
    <property type="project" value="UniProtKB-ARBA"/>
</dbReference>
<dbReference type="Gene3D" id="1.10.472.10">
    <property type="entry name" value="Cyclin-like"/>
    <property type="match status" value="1"/>
</dbReference>
<dbReference type="EMBL" id="JAUESC010000384">
    <property type="protein sequence ID" value="KAK0580636.1"/>
    <property type="molecule type" value="Genomic_DNA"/>
</dbReference>
<dbReference type="PROSITE" id="PS50843">
    <property type="entry name" value="EXPANSIN_CBD"/>
    <property type="match status" value="1"/>
</dbReference>
<dbReference type="InterPro" id="IPR013922">
    <property type="entry name" value="Cyclin_PHO80-like"/>
</dbReference>
<dbReference type="InterPro" id="IPR005795">
    <property type="entry name" value="LolPI"/>
</dbReference>
<gene>
    <name evidence="9" type="ORF">LWI29_004440</name>
</gene>
<comment type="caution">
    <text evidence="9">The sequence shown here is derived from an EMBL/GenBank/DDBJ whole genome shotgun (WGS) entry which is preliminary data.</text>
</comment>
<dbReference type="PRINTS" id="PR00829">
    <property type="entry name" value="LOLP1ALLERGN"/>
</dbReference>
<keyword evidence="4" id="KW-0132">Cell division</keyword>
<evidence type="ECO:0000256" key="5">
    <source>
        <dbReference type="ARBA" id="ARBA00023306"/>
    </source>
</evidence>
<dbReference type="InterPro" id="IPR036749">
    <property type="entry name" value="Expansin_CBD_sf"/>
</dbReference>